<reference evidence="1 2" key="1">
    <citation type="submission" date="2018-06" db="EMBL/GenBank/DDBJ databases">
        <authorList>
            <consortium name="Pathogen Informatics"/>
            <person name="Doyle S."/>
        </authorList>
    </citation>
    <scope>NUCLEOTIDE SEQUENCE [LARGE SCALE GENOMIC DNA]</scope>
    <source>
        <strain evidence="1 2">NCTC11388</strain>
    </source>
</reference>
<organism evidence="1 2">
    <name type="scientific">Sphingobacterium spiritivorum</name>
    <name type="common">Flavobacterium spiritivorum</name>
    <dbReference type="NCBI Taxonomy" id="258"/>
    <lineage>
        <taxon>Bacteria</taxon>
        <taxon>Pseudomonadati</taxon>
        <taxon>Bacteroidota</taxon>
        <taxon>Sphingobacteriia</taxon>
        <taxon>Sphingobacteriales</taxon>
        <taxon>Sphingobacteriaceae</taxon>
        <taxon>Sphingobacterium</taxon>
    </lineage>
</organism>
<dbReference type="EMBL" id="UGYW01000002">
    <property type="protein sequence ID" value="SUJ26427.1"/>
    <property type="molecule type" value="Genomic_DNA"/>
</dbReference>
<dbReference type="Proteomes" id="UP000254893">
    <property type="component" value="Unassembled WGS sequence"/>
</dbReference>
<accession>A0A380CQ91</accession>
<dbReference type="AlphaFoldDB" id="A0A380CQ91"/>
<protein>
    <submittedName>
        <fullName evidence="1">Uncharacterized protein</fullName>
    </submittedName>
</protein>
<evidence type="ECO:0000313" key="1">
    <source>
        <dbReference type="EMBL" id="SUJ26427.1"/>
    </source>
</evidence>
<name>A0A380CQ91_SPHSI</name>
<sequence length="229" mass="26267">MSMKPNSWPMRLQQNTKQALRQIATIKPEQLEAIQEQRKVIISEIDSLKRSQQFFKEEYAGADKETHLKAIEEVIIRQECVINSIPEIVTIGQMSRQNPDVLDDNIVLILNDLRLFFQVDHMITTEGLYALCPIICINFKSLSLEDIAICMNNAKLGHYGKLYNRLDGAIILGWLTEYQKEKMTRLDNRNYVREAHAKIGLNEGRSAGKDNSTLLREAQIIIGIGKLKR</sequence>
<proteinExistence type="predicted"/>
<evidence type="ECO:0000313" key="2">
    <source>
        <dbReference type="Proteomes" id="UP000254893"/>
    </source>
</evidence>
<gene>
    <name evidence="1" type="ORF">NCTC11388_03957</name>
</gene>